<proteinExistence type="predicted"/>
<dbReference type="InterPro" id="IPR036291">
    <property type="entry name" value="NAD(P)-bd_dom_sf"/>
</dbReference>
<evidence type="ECO:0000256" key="3">
    <source>
        <dbReference type="PIRSR" id="PIRSR000103-1"/>
    </source>
</evidence>
<dbReference type="AlphaFoldDB" id="A0A2U3N315"/>
<evidence type="ECO:0000259" key="4">
    <source>
        <dbReference type="Pfam" id="PF03446"/>
    </source>
</evidence>
<dbReference type="GO" id="GO:0051287">
    <property type="term" value="F:NAD binding"/>
    <property type="evidence" value="ECO:0007669"/>
    <property type="project" value="InterPro"/>
</dbReference>
<dbReference type="PANTHER" id="PTHR43580">
    <property type="entry name" value="OXIDOREDUCTASE GLYR1-RELATED"/>
    <property type="match status" value="1"/>
</dbReference>
<dbReference type="PIRSF" id="PIRSF000103">
    <property type="entry name" value="HIBADH"/>
    <property type="match status" value="1"/>
</dbReference>
<dbReference type="EMBL" id="OOGT01000202">
    <property type="protein sequence ID" value="SPL72005.1"/>
    <property type="molecule type" value="Genomic_DNA"/>
</dbReference>
<dbReference type="GO" id="GO:0043718">
    <property type="term" value="F:2-hydroxymethylglutarate dehydrogenase activity"/>
    <property type="evidence" value="ECO:0007669"/>
    <property type="project" value="UniProtKB-EC"/>
</dbReference>
<dbReference type="PANTHER" id="PTHR43580:SF2">
    <property type="entry name" value="CYTOKINE-LIKE NUCLEAR FACTOR N-PAC"/>
    <property type="match status" value="1"/>
</dbReference>
<evidence type="ECO:0000313" key="6">
    <source>
        <dbReference type="EMBL" id="SPL72005.1"/>
    </source>
</evidence>
<dbReference type="RefSeq" id="WP_121975418.1">
    <property type="nucleotide sequence ID" value="NZ_OOGT01000202.1"/>
</dbReference>
<dbReference type="InterPro" id="IPR029154">
    <property type="entry name" value="HIBADH-like_NADP-bd"/>
</dbReference>
<dbReference type="SUPFAM" id="SSF51735">
    <property type="entry name" value="NAD(P)-binding Rossmann-fold domains"/>
    <property type="match status" value="1"/>
</dbReference>
<dbReference type="InterPro" id="IPR006115">
    <property type="entry name" value="6PGDH_NADP-bd"/>
</dbReference>
<dbReference type="InterPro" id="IPR051265">
    <property type="entry name" value="HIBADH-related_NP60_sf"/>
</dbReference>
<feature type="domain" description="3-hydroxyisobutyrate dehydrogenase-like NAD-binding" evidence="5">
    <location>
        <begin position="168"/>
        <end position="284"/>
    </location>
</feature>
<sequence>MNTIHKPVIAVLGTGLMGQPIARNLHRYGYTVHVWNRTLAKAQDLQKEGLSIFETAAQAVKNADVILTVLKDGLAVEDTIRSASTRISKGTIWIQLSTVGLEATSHLKQFADKHGIIFYDIPMQGTRLPAEQAQLIFLASGPLEQRQRIEPILNVIGKKTFWISTEIGASSRLKLALNSWVFALTNGLAESLSLAQGLGIDPQLVVDVVSGSPMDNGYFQLKSKAILNQDYSANFSIKNAIKDAELIMDAAQQVHLQLDLVPAGLCRFQRAAQQGHADKDMAASYLAEKLKD</sequence>
<dbReference type="Proteomes" id="UP000245974">
    <property type="component" value="Unassembled WGS sequence"/>
</dbReference>
<evidence type="ECO:0000256" key="1">
    <source>
        <dbReference type="ARBA" id="ARBA00023002"/>
    </source>
</evidence>
<gene>
    <name evidence="6" type="primary">Hgd</name>
    <name evidence="6" type="ORF">KPC_3183</name>
</gene>
<name>A0A2U3N315_9GAMM</name>
<feature type="active site" evidence="3">
    <location>
        <position position="174"/>
    </location>
</feature>
<dbReference type="Pfam" id="PF14833">
    <property type="entry name" value="NAD_binding_11"/>
    <property type="match status" value="1"/>
</dbReference>
<protein>
    <submittedName>
        <fullName evidence="6">2-(Hydroxymethyl)glutarate dehydrogenase</fullName>
        <ecNumber evidence="6">1.1.1.291</ecNumber>
    </submittedName>
</protein>
<dbReference type="Gene3D" id="3.40.50.720">
    <property type="entry name" value="NAD(P)-binding Rossmann-like Domain"/>
    <property type="match status" value="1"/>
</dbReference>
<dbReference type="GO" id="GO:0050661">
    <property type="term" value="F:NADP binding"/>
    <property type="evidence" value="ECO:0007669"/>
    <property type="project" value="InterPro"/>
</dbReference>
<dbReference type="InParanoid" id="A0A2U3N315"/>
<dbReference type="OrthoDB" id="9786703at2"/>
<dbReference type="FunCoup" id="A0A2U3N315">
    <property type="interactions" value="227"/>
</dbReference>
<evidence type="ECO:0000256" key="2">
    <source>
        <dbReference type="ARBA" id="ARBA00023027"/>
    </source>
</evidence>
<evidence type="ECO:0000313" key="7">
    <source>
        <dbReference type="Proteomes" id="UP000245974"/>
    </source>
</evidence>
<dbReference type="InterPro" id="IPR013328">
    <property type="entry name" value="6PGD_dom2"/>
</dbReference>
<keyword evidence="1 6" id="KW-0560">Oxidoreductase</keyword>
<dbReference type="InterPro" id="IPR008927">
    <property type="entry name" value="6-PGluconate_DH-like_C_sf"/>
</dbReference>
<reference evidence="7" key="1">
    <citation type="submission" date="2018-03" db="EMBL/GenBank/DDBJ databases">
        <authorList>
            <person name="Blom J."/>
        </authorList>
    </citation>
    <scope>NUCLEOTIDE SEQUENCE [LARGE SCALE GENOMIC DNA]</scope>
    <source>
        <strain evidence="7">KPC-SM-21</strain>
    </source>
</reference>
<dbReference type="InterPro" id="IPR015815">
    <property type="entry name" value="HIBADH-related"/>
</dbReference>
<keyword evidence="7" id="KW-1185">Reference proteome</keyword>
<accession>A0A2U3N315</accession>
<organism evidence="6 7">
    <name type="scientific">Acinetobacter stercoris</name>
    <dbReference type="NCBI Taxonomy" id="2126983"/>
    <lineage>
        <taxon>Bacteria</taxon>
        <taxon>Pseudomonadati</taxon>
        <taxon>Pseudomonadota</taxon>
        <taxon>Gammaproteobacteria</taxon>
        <taxon>Moraxellales</taxon>
        <taxon>Moraxellaceae</taxon>
        <taxon>Acinetobacter</taxon>
    </lineage>
</organism>
<evidence type="ECO:0000259" key="5">
    <source>
        <dbReference type="Pfam" id="PF14833"/>
    </source>
</evidence>
<dbReference type="Pfam" id="PF03446">
    <property type="entry name" value="NAD_binding_2"/>
    <property type="match status" value="1"/>
</dbReference>
<keyword evidence="2" id="KW-0520">NAD</keyword>
<dbReference type="Gene3D" id="1.10.1040.10">
    <property type="entry name" value="N-(1-d-carboxylethyl)-l-norvaline Dehydrogenase, domain 2"/>
    <property type="match status" value="1"/>
</dbReference>
<feature type="domain" description="6-phosphogluconate dehydrogenase NADP-binding" evidence="4">
    <location>
        <begin position="9"/>
        <end position="163"/>
    </location>
</feature>
<dbReference type="EC" id="1.1.1.291" evidence="6"/>
<dbReference type="SUPFAM" id="SSF48179">
    <property type="entry name" value="6-phosphogluconate dehydrogenase C-terminal domain-like"/>
    <property type="match status" value="1"/>
</dbReference>